<organism evidence="1">
    <name type="scientific">Rhizophora mucronata</name>
    <name type="common">Asiatic mangrove</name>
    <dbReference type="NCBI Taxonomy" id="61149"/>
    <lineage>
        <taxon>Eukaryota</taxon>
        <taxon>Viridiplantae</taxon>
        <taxon>Streptophyta</taxon>
        <taxon>Embryophyta</taxon>
        <taxon>Tracheophyta</taxon>
        <taxon>Spermatophyta</taxon>
        <taxon>Magnoliopsida</taxon>
        <taxon>eudicotyledons</taxon>
        <taxon>Gunneridae</taxon>
        <taxon>Pentapetalae</taxon>
        <taxon>rosids</taxon>
        <taxon>fabids</taxon>
        <taxon>Malpighiales</taxon>
        <taxon>Rhizophoraceae</taxon>
        <taxon>Rhizophora</taxon>
    </lineage>
</organism>
<name>A0A2P2QEF9_RHIMU</name>
<protein>
    <submittedName>
        <fullName evidence="1">Uncharacterized protein</fullName>
    </submittedName>
</protein>
<dbReference type="EMBL" id="GGEC01084898">
    <property type="protein sequence ID" value="MBX65382.1"/>
    <property type="molecule type" value="Transcribed_RNA"/>
</dbReference>
<sequence>MLKFHLVMLWRLRDYSSESLIGCVCFGSQSCKGSIIAPYSLPLDGLNSFICEFAL</sequence>
<proteinExistence type="predicted"/>
<dbReference type="AlphaFoldDB" id="A0A2P2QEF9"/>
<evidence type="ECO:0000313" key="1">
    <source>
        <dbReference type="EMBL" id="MBX65382.1"/>
    </source>
</evidence>
<dbReference type="PROSITE" id="PS51257">
    <property type="entry name" value="PROKAR_LIPOPROTEIN"/>
    <property type="match status" value="1"/>
</dbReference>
<reference evidence="1" key="1">
    <citation type="submission" date="2018-02" db="EMBL/GenBank/DDBJ databases">
        <title>Rhizophora mucronata_Transcriptome.</title>
        <authorList>
            <person name="Meera S.P."/>
            <person name="Sreeshan A."/>
            <person name="Augustine A."/>
        </authorList>
    </citation>
    <scope>NUCLEOTIDE SEQUENCE</scope>
    <source>
        <tissue evidence="1">Leaf</tissue>
    </source>
</reference>
<accession>A0A2P2QEF9</accession>